<keyword evidence="2" id="KW-1185">Reference proteome</keyword>
<reference evidence="1 2" key="1">
    <citation type="journal article" date="2019" name="Sci. Rep.">
        <title>Orb-weaving spider Araneus ventricosus genome elucidates the spidroin gene catalogue.</title>
        <authorList>
            <person name="Kono N."/>
            <person name="Nakamura H."/>
            <person name="Ohtoshi R."/>
            <person name="Moran D.A.P."/>
            <person name="Shinohara A."/>
            <person name="Yoshida Y."/>
            <person name="Fujiwara M."/>
            <person name="Mori M."/>
            <person name="Tomita M."/>
            <person name="Arakawa K."/>
        </authorList>
    </citation>
    <scope>NUCLEOTIDE SEQUENCE [LARGE SCALE GENOMIC DNA]</scope>
</reference>
<sequence>MKRDSLIYFNMDFVHRTPDRPGKRKFGTEARFTATLLLMHAFRPILLLFIHTIKKFVRTEKEYGIILQPKIFERKEIGTHHNKSSINCHRTDQGCDE</sequence>
<comment type="caution">
    <text evidence="1">The sequence shown here is derived from an EMBL/GenBank/DDBJ whole genome shotgun (WGS) entry which is preliminary data.</text>
</comment>
<accession>A0A4Y2B7B1</accession>
<proteinExistence type="predicted"/>
<gene>
    <name evidence="1" type="ORF">AVEN_133738_1</name>
</gene>
<protein>
    <submittedName>
        <fullName evidence="1">Uncharacterized protein</fullName>
    </submittedName>
</protein>
<dbReference type="EMBL" id="BGPR01000057">
    <property type="protein sequence ID" value="GBL88090.1"/>
    <property type="molecule type" value="Genomic_DNA"/>
</dbReference>
<evidence type="ECO:0000313" key="2">
    <source>
        <dbReference type="Proteomes" id="UP000499080"/>
    </source>
</evidence>
<dbReference type="AlphaFoldDB" id="A0A4Y2B7B1"/>
<name>A0A4Y2B7B1_ARAVE</name>
<evidence type="ECO:0000313" key="1">
    <source>
        <dbReference type="EMBL" id="GBL88090.1"/>
    </source>
</evidence>
<dbReference type="Proteomes" id="UP000499080">
    <property type="component" value="Unassembled WGS sequence"/>
</dbReference>
<organism evidence="1 2">
    <name type="scientific">Araneus ventricosus</name>
    <name type="common">Orbweaver spider</name>
    <name type="synonym">Epeira ventricosa</name>
    <dbReference type="NCBI Taxonomy" id="182803"/>
    <lineage>
        <taxon>Eukaryota</taxon>
        <taxon>Metazoa</taxon>
        <taxon>Ecdysozoa</taxon>
        <taxon>Arthropoda</taxon>
        <taxon>Chelicerata</taxon>
        <taxon>Arachnida</taxon>
        <taxon>Araneae</taxon>
        <taxon>Araneomorphae</taxon>
        <taxon>Entelegynae</taxon>
        <taxon>Araneoidea</taxon>
        <taxon>Araneidae</taxon>
        <taxon>Araneus</taxon>
    </lineage>
</organism>